<dbReference type="EMBL" id="PVTD01000010">
    <property type="protein sequence ID" value="PRY21272.1"/>
    <property type="molecule type" value="Genomic_DNA"/>
</dbReference>
<protein>
    <submittedName>
        <fullName evidence="1">Uncharacterized protein</fullName>
    </submittedName>
</protein>
<evidence type="ECO:0000313" key="1">
    <source>
        <dbReference type="EMBL" id="PRY21272.1"/>
    </source>
</evidence>
<gene>
    <name evidence="1" type="ORF">CLV78_110147</name>
</gene>
<dbReference type="AlphaFoldDB" id="A0A2T0RJH9"/>
<comment type="caution">
    <text evidence="1">The sequence shown here is derived from an EMBL/GenBank/DDBJ whole genome shotgun (WGS) entry which is preliminary data.</text>
</comment>
<sequence length="110" mass="11823">MRAGTGVNDDTIQAILDDHEANGSDNCCDVTVVWADGLARPLIEKQIEVEIRALPGLGDASNLGFHYLKLDDRTGVLVTGSDMPGFVTAEYDAEAPQFDLGDLLPFEDAE</sequence>
<evidence type="ECO:0000313" key="2">
    <source>
        <dbReference type="Proteomes" id="UP000239480"/>
    </source>
</evidence>
<accession>A0A2T0RJH9</accession>
<dbReference type="Proteomes" id="UP000239480">
    <property type="component" value="Unassembled WGS sequence"/>
</dbReference>
<proteinExistence type="predicted"/>
<keyword evidence="2" id="KW-1185">Reference proteome</keyword>
<name>A0A2T0RJH9_9RHOB</name>
<reference evidence="1 2" key="1">
    <citation type="submission" date="2018-03" db="EMBL/GenBank/DDBJ databases">
        <title>Genomic Encyclopedia of Archaeal and Bacterial Type Strains, Phase II (KMG-II): from individual species to whole genera.</title>
        <authorList>
            <person name="Goeker M."/>
        </authorList>
    </citation>
    <scope>NUCLEOTIDE SEQUENCE [LARGE SCALE GENOMIC DNA]</scope>
    <source>
        <strain evidence="1 2">DSM 29328</strain>
    </source>
</reference>
<organism evidence="1 2">
    <name type="scientific">Aliiruegeria haliotis</name>
    <dbReference type="NCBI Taxonomy" id="1280846"/>
    <lineage>
        <taxon>Bacteria</taxon>
        <taxon>Pseudomonadati</taxon>
        <taxon>Pseudomonadota</taxon>
        <taxon>Alphaproteobacteria</taxon>
        <taxon>Rhodobacterales</taxon>
        <taxon>Roseobacteraceae</taxon>
        <taxon>Aliiruegeria</taxon>
    </lineage>
</organism>